<accession>A0ACC0KQS9</accession>
<evidence type="ECO:0000313" key="1">
    <source>
        <dbReference type="EMBL" id="KAI8438625.1"/>
    </source>
</evidence>
<organism evidence="1 2">
    <name type="scientific">Choristoneura fumiferana</name>
    <name type="common">Spruce budworm moth</name>
    <name type="synonym">Archips fumiferana</name>
    <dbReference type="NCBI Taxonomy" id="7141"/>
    <lineage>
        <taxon>Eukaryota</taxon>
        <taxon>Metazoa</taxon>
        <taxon>Ecdysozoa</taxon>
        <taxon>Arthropoda</taxon>
        <taxon>Hexapoda</taxon>
        <taxon>Insecta</taxon>
        <taxon>Pterygota</taxon>
        <taxon>Neoptera</taxon>
        <taxon>Endopterygota</taxon>
        <taxon>Lepidoptera</taxon>
        <taxon>Glossata</taxon>
        <taxon>Ditrysia</taxon>
        <taxon>Tortricoidea</taxon>
        <taxon>Tortricidae</taxon>
        <taxon>Tortricinae</taxon>
        <taxon>Choristoneura</taxon>
    </lineage>
</organism>
<dbReference type="EMBL" id="CM046118">
    <property type="protein sequence ID" value="KAI8438625.1"/>
    <property type="molecule type" value="Genomic_DNA"/>
</dbReference>
<name>A0ACC0KQS9_CHOFU</name>
<reference evidence="1 2" key="1">
    <citation type="journal article" date="2022" name="Genome Biol. Evol.">
        <title>The Spruce Budworm Genome: Reconstructing the Evolutionary History of Antifreeze Proteins.</title>
        <authorList>
            <person name="Beliveau C."/>
            <person name="Gagne P."/>
            <person name="Picq S."/>
            <person name="Vernygora O."/>
            <person name="Keeling C.I."/>
            <person name="Pinkney K."/>
            <person name="Doucet D."/>
            <person name="Wen F."/>
            <person name="Johnston J.S."/>
            <person name="Maaroufi H."/>
            <person name="Boyle B."/>
            <person name="Laroche J."/>
            <person name="Dewar K."/>
            <person name="Juretic N."/>
            <person name="Blackburn G."/>
            <person name="Nisole A."/>
            <person name="Brunet B."/>
            <person name="Brandao M."/>
            <person name="Lumley L."/>
            <person name="Duan J."/>
            <person name="Quan G."/>
            <person name="Lucarotti C.J."/>
            <person name="Roe A.D."/>
            <person name="Sperling F.A.H."/>
            <person name="Levesque R.C."/>
            <person name="Cusson M."/>
        </authorList>
    </citation>
    <scope>NUCLEOTIDE SEQUENCE [LARGE SCALE GENOMIC DNA]</scope>
    <source>
        <strain evidence="1">Glfc:IPQL:Cfum</strain>
    </source>
</reference>
<comment type="caution">
    <text evidence="1">The sequence shown here is derived from an EMBL/GenBank/DDBJ whole genome shotgun (WGS) entry which is preliminary data.</text>
</comment>
<keyword evidence="2" id="KW-1185">Reference proteome</keyword>
<gene>
    <name evidence="1" type="ORF">MSG28_011061</name>
</gene>
<dbReference type="Proteomes" id="UP001064048">
    <property type="component" value="Chromosome 18"/>
</dbReference>
<evidence type="ECO:0000313" key="2">
    <source>
        <dbReference type="Proteomes" id="UP001064048"/>
    </source>
</evidence>
<proteinExistence type="predicted"/>
<protein>
    <submittedName>
        <fullName evidence="1">Uncharacterized protein</fullName>
    </submittedName>
</protein>
<sequence length="1510" mass="173284">MWVFLLSTVIILCVIHVLFNYNSFARLMRKIQGPDGYFIVGNALQVMVSPDELMDLARGFAKKFPNIHRFWCFPVAVVVIYNPEDIEIVTSTMKHSEKSMGYTFLKPWLQEGLLLSKNEKWQTRRKILTPTFHFNILRQFSKILQENAQRLLDTLETTAERPIDVVPIISEFTLSSICETAMGTQLNKNDTEAVKTYKEAIYKIGSIVTYRFTRIYLFMDSIFNLTQMGSAQKKVLEIIRKFTTKVIRERKELLRNTDLTNIGEDNDANEDIFMKKSKKVAMLDLLISAEKEGLIDQAGIQEEVDTFMFEDKAAKEINELIGDPNRPIEMEDLRNMRYLECCIKESLRMYPPVPFISRRLTEDVTLSQKFAMLEMKLVLAEVLRKFELQPVTRPEDLKFVADLVLRNKDPKWRNSAPNFYAAQSIDMRVQEGSHKNADDVLFDMFKNEDTGLLPVGKFLAEVMHNLYKTHKESNYEGGSPETLKLDRKVFKEVIAPNIVLITRAFRSQFVIPDFQDFIKDIEEMYWSAKSNTDGKVASYIPQLARASSENWGSCSKPLTYAMALDTLGPDVVHKYVGTEPSGRNFNELVLDYNMKPHNPMINAGAILVCSLLKQLDKPEMTLAEKFDYVMSFFSRLAGNEVLGFNNAVFLSEREAADRNYALGFYMREHKCYPEKTNLRECMDFYFQCCSMEANCEIMSIMAATLANGGICPITDEKVLRPDSVRNVLSLMHSCGMYDYSGQFAFKVGLPAKSGVSGAMLIVVPNVMGICTWSPPLDPLGNSCRGLQFCDELIERFNFHKYDNIRYASHKKDPRRYKFETTGLSIVNLLFSSASGDISALRRHHLSGMDMTLSDYDGRTALHLAAAEGHLGCVDFLLAQCGVNHDPRDRWGSRPLNEAETFGHTAVVQYLKEWEQTHPKEKTPPAASVDEILDAPPDANDAVKDPSIQEIVSRNGDKVQNFIFTSQHSPHCSFSAATVRNGVETKPNNLQSASNSVRSVFDPRKRDDNSRFLICNLTLDPLTYSSPLLEGRIILRRLPPTMTEEAFLEQVSPIPEHDHFYFAKPDPSLGNNVFSRAYINFVNVEDIYLFRDKFDDYVFVDDKGVEYVSIVEYAPFQRIPKKKKKKDPKCGTIESDPVYQEFLENLTKEPEVESQPKLEYSYPISDDKRGRDERRRREHDKRKMRIERKTKELPIKTPGDISEDEICSYNCDQYDHKPNQQEDDSEENEIKKIKPREWEKDKSSKPKEDSGKIESKEGTVFESKTFREQRKAGVSLVDTKKKLDNERKDSKNDDDEDSDKNKKDKPTKTKDIVREQKSKKYSDTRKERTKQSEIIKSDKQSVTSKSLPIDGKVKSLNHDDIKPFTQLPQVKTDDLSRIIDGMDKKMKLDELQKHLENSNENAHNKNSDESVGVIKIRRSSLESGEVPMKEESSLKRQKSLDDRGKSADREGSEEIEKGDSADRRTERRIRNKDRPSRVIYQPGMGKFSKQRFSKEKETPAKSVNDSEKKDT</sequence>